<evidence type="ECO:0000313" key="5">
    <source>
        <dbReference type="EMBL" id="KAH8997372.1"/>
    </source>
</evidence>
<organism evidence="5 6">
    <name type="scientific">Lactarius akahatsu</name>
    <dbReference type="NCBI Taxonomy" id="416441"/>
    <lineage>
        <taxon>Eukaryota</taxon>
        <taxon>Fungi</taxon>
        <taxon>Dikarya</taxon>
        <taxon>Basidiomycota</taxon>
        <taxon>Agaricomycotina</taxon>
        <taxon>Agaricomycetes</taxon>
        <taxon>Russulales</taxon>
        <taxon>Russulaceae</taxon>
        <taxon>Lactarius</taxon>
    </lineage>
</organism>
<dbReference type="PANTHER" id="PTHR46009">
    <property type="entry name" value="VACUOLAR PROTEIN SORTING-ASSOCIATED PROTEIN VTA1 HOMOLOG"/>
    <property type="match status" value="1"/>
</dbReference>
<name>A0AAD4LQY6_9AGAM</name>
<feature type="compositionally biased region" description="Low complexity" evidence="3">
    <location>
        <begin position="202"/>
        <end position="219"/>
    </location>
</feature>
<protein>
    <submittedName>
        <fullName evidence="5">Vta1 like-domain-containing protein</fullName>
    </submittedName>
</protein>
<dbReference type="EMBL" id="JAKELL010000007">
    <property type="protein sequence ID" value="KAH8997372.1"/>
    <property type="molecule type" value="Genomic_DNA"/>
</dbReference>
<dbReference type="GO" id="GO:0032511">
    <property type="term" value="P:late endosome to vacuole transport via multivesicular body sorting pathway"/>
    <property type="evidence" value="ECO:0007669"/>
    <property type="project" value="InterPro"/>
</dbReference>
<dbReference type="Pfam" id="PF04652">
    <property type="entry name" value="Vta1"/>
    <property type="match status" value="1"/>
</dbReference>
<comment type="subcellular location">
    <subcellularLocation>
        <location evidence="1">Endomembrane system</location>
    </subcellularLocation>
</comment>
<proteinExistence type="predicted"/>
<evidence type="ECO:0000256" key="1">
    <source>
        <dbReference type="ARBA" id="ARBA00004308"/>
    </source>
</evidence>
<reference evidence="5" key="1">
    <citation type="submission" date="2022-01" db="EMBL/GenBank/DDBJ databases">
        <title>Comparative genomics reveals a dynamic genome evolution in the ectomycorrhizal milk-cap (Lactarius) mushrooms.</title>
        <authorList>
            <consortium name="DOE Joint Genome Institute"/>
            <person name="Lebreton A."/>
            <person name="Tang N."/>
            <person name="Kuo A."/>
            <person name="LaButti K."/>
            <person name="Drula E."/>
            <person name="Barry K."/>
            <person name="Clum A."/>
            <person name="Lipzen A."/>
            <person name="Mousain D."/>
            <person name="Ng V."/>
            <person name="Wang R."/>
            <person name="Wang X."/>
            <person name="Dai Y."/>
            <person name="Henrissat B."/>
            <person name="Grigoriev I.V."/>
            <person name="Guerin-Laguette A."/>
            <person name="Yu F."/>
            <person name="Martin F.M."/>
        </authorList>
    </citation>
    <scope>NUCLEOTIDE SEQUENCE</scope>
    <source>
        <strain evidence="5">QP</strain>
    </source>
</reference>
<sequence>MSYLGLPPIPPDLKPITPYVQRAHETRAQDPIISYWCAYYAAQVGISLKAVGPPNRNFLAALLTMLESLRSTVGSSDAVAVESASSAYVENFALKVFASADDEDRRGAATRKTAKKFLAAATFFEVLNVFEDRGPWEAHEEKVRYSKWRAAEISRALREGRQPTPVVGGAEATPEPVSALPDVHEGSSDVPNTHVDHELEGSYSAFSPSPSISASHVRR</sequence>
<keyword evidence="6" id="KW-1185">Reference proteome</keyword>
<dbReference type="PANTHER" id="PTHR46009:SF1">
    <property type="entry name" value="VACUOLAR PROTEIN SORTING-ASSOCIATED PROTEIN VTA1 HOMOLOG"/>
    <property type="match status" value="1"/>
</dbReference>
<comment type="caution">
    <text evidence="5">The sequence shown here is derived from an EMBL/GenBank/DDBJ whole genome shotgun (WGS) entry which is preliminary data.</text>
</comment>
<dbReference type="InterPro" id="IPR039431">
    <property type="entry name" value="Vta1/CALS_N"/>
</dbReference>
<dbReference type="InterPro" id="IPR023175">
    <property type="entry name" value="Vta1/CALS_N_sf"/>
</dbReference>
<evidence type="ECO:0000256" key="3">
    <source>
        <dbReference type="SAM" id="MobiDB-lite"/>
    </source>
</evidence>
<feature type="region of interest" description="Disordered" evidence="3">
    <location>
        <begin position="159"/>
        <end position="219"/>
    </location>
</feature>
<gene>
    <name evidence="5" type="ORF">EDB92DRAFT_1792959</name>
</gene>
<dbReference type="GO" id="GO:0005771">
    <property type="term" value="C:multivesicular body"/>
    <property type="evidence" value="ECO:0007669"/>
    <property type="project" value="TreeGrafter"/>
</dbReference>
<evidence type="ECO:0000313" key="6">
    <source>
        <dbReference type="Proteomes" id="UP001201163"/>
    </source>
</evidence>
<keyword evidence="2" id="KW-0472">Membrane</keyword>
<dbReference type="InterPro" id="IPR044538">
    <property type="entry name" value="Vta1-like"/>
</dbReference>
<feature type="domain" description="Vta1/callose synthase N-terminal" evidence="4">
    <location>
        <begin position="16"/>
        <end position="159"/>
    </location>
</feature>
<dbReference type="Proteomes" id="UP001201163">
    <property type="component" value="Unassembled WGS sequence"/>
</dbReference>
<dbReference type="Gene3D" id="1.25.40.270">
    <property type="entry name" value="Vacuolar protein sorting-associated protein vta1"/>
    <property type="match status" value="1"/>
</dbReference>
<evidence type="ECO:0000256" key="2">
    <source>
        <dbReference type="ARBA" id="ARBA00023136"/>
    </source>
</evidence>
<dbReference type="AlphaFoldDB" id="A0AAD4LQY6"/>
<accession>A0AAD4LQY6</accession>
<evidence type="ECO:0000259" key="4">
    <source>
        <dbReference type="Pfam" id="PF04652"/>
    </source>
</evidence>